<dbReference type="RefSeq" id="WP_161694935.1">
    <property type="nucleotide sequence ID" value="NZ_JAAAMU010000002.1"/>
</dbReference>
<name>A0A7X5C0C9_9BACL</name>
<dbReference type="EMBL" id="JAAAMU010000002">
    <property type="protein sequence ID" value="NBC68284.1"/>
    <property type="molecule type" value="Genomic_DNA"/>
</dbReference>
<dbReference type="OrthoDB" id="9780932at2"/>
<protein>
    <submittedName>
        <fullName evidence="3">Alpha/beta fold hydrolase</fullName>
    </submittedName>
</protein>
<organism evidence="3 4">
    <name type="scientific">Paenibacillus sacheonensis</name>
    <dbReference type="NCBI Taxonomy" id="742054"/>
    <lineage>
        <taxon>Bacteria</taxon>
        <taxon>Bacillati</taxon>
        <taxon>Bacillota</taxon>
        <taxon>Bacilli</taxon>
        <taxon>Bacillales</taxon>
        <taxon>Paenibacillaceae</taxon>
        <taxon>Paenibacillus</taxon>
    </lineage>
</organism>
<proteinExistence type="inferred from homology"/>
<dbReference type="SUPFAM" id="SSF53474">
    <property type="entry name" value="alpha/beta-Hydrolases"/>
    <property type="match status" value="1"/>
</dbReference>
<dbReference type="Proteomes" id="UP000558113">
    <property type="component" value="Unassembled WGS sequence"/>
</dbReference>
<dbReference type="GO" id="GO:0016787">
    <property type="term" value="F:hydrolase activity"/>
    <property type="evidence" value="ECO:0007669"/>
    <property type="project" value="UniProtKB-KW"/>
</dbReference>
<dbReference type="InterPro" id="IPR029058">
    <property type="entry name" value="AB_hydrolase_fold"/>
</dbReference>
<dbReference type="Pfam" id="PF12697">
    <property type="entry name" value="Abhydrolase_6"/>
    <property type="match status" value="1"/>
</dbReference>
<feature type="domain" description="AB hydrolase-1" evidence="2">
    <location>
        <begin position="22"/>
        <end position="258"/>
    </location>
</feature>
<sequence>MNDNIRLRNNVHTMGSGKQTMIFANGFGCNQSVWRFVTPAFADDFRIILFDYVGSGPDYGSYTVERYGTLDGYVQDVLDVCAALDVKDAVFVGHSVGAMIGLLASNRRPALFERLIMIGPSPRYMNEPPDYIGGFERQDLEELLTLMETNYDGWAGYLAPAIMGNPDRPALAGELESSFCATDPAIAKQFARATFFSDNRRDLRGSKVPALVLQCAQDIIAPLEVGAYVHHHLPGSTLRFMDATGHCPHLSHPEETVRLIKDYLENEVDEIRQRVAVFQDG</sequence>
<dbReference type="InterPro" id="IPR000073">
    <property type="entry name" value="AB_hydrolase_1"/>
</dbReference>
<gene>
    <name evidence="3" type="ORF">GT003_04630</name>
</gene>
<reference evidence="3 4" key="1">
    <citation type="submission" date="2020-01" db="EMBL/GenBank/DDBJ databases">
        <title>Paenibacillus soybeanensis sp. nov. isolated from the nodules of soybean (Glycine max(L.) Merr).</title>
        <authorList>
            <person name="Wang H."/>
        </authorList>
    </citation>
    <scope>NUCLEOTIDE SEQUENCE [LARGE SCALE GENOMIC DNA]</scope>
    <source>
        <strain evidence="3 4">DSM 23054</strain>
    </source>
</reference>
<accession>A0A7X5C0C9</accession>
<evidence type="ECO:0000259" key="2">
    <source>
        <dbReference type="Pfam" id="PF12697"/>
    </source>
</evidence>
<evidence type="ECO:0000313" key="4">
    <source>
        <dbReference type="Proteomes" id="UP000558113"/>
    </source>
</evidence>
<keyword evidence="4" id="KW-1185">Reference proteome</keyword>
<evidence type="ECO:0000256" key="1">
    <source>
        <dbReference type="ARBA" id="ARBA00008645"/>
    </source>
</evidence>
<dbReference type="PANTHER" id="PTHR43039">
    <property type="entry name" value="ESTERASE-RELATED"/>
    <property type="match status" value="1"/>
</dbReference>
<evidence type="ECO:0000313" key="3">
    <source>
        <dbReference type="EMBL" id="NBC68284.1"/>
    </source>
</evidence>
<comment type="caution">
    <text evidence="3">The sequence shown here is derived from an EMBL/GenBank/DDBJ whole genome shotgun (WGS) entry which is preliminary data.</text>
</comment>
<dbReference type="AlphaFoldDB" id="A0A7X5C0C9"/>
<keyword evidence="3" id="KW-0378">Hydrolase</keyword>
<dbReference type="Gene3D" id="3.40.50.1820">
    <property type="entry name" value="alpha/beta hydrolase"/>
    <property type="match status" value="1"/>
</dbReference>
<comment type="similarity">
    <text evidence="1">Belongs to the AB hydrolase superfamily.</text>
</comment>